<dbReference type="Proteomes" id="UP000230750">
    <property type="component" value="Unassembled WGS sequence"/>
</dbReference>
<proteinExistence type="predicted"/>
<accession>A0A2G8JH98</accession>
<gene>
    <name evidence="1" type="ORF">BSL78_28059</name>
</gene>
<dbReference type="STRING" id="307972.A0A2G8JH98"/>
<dbReference type="PANTHER" id="PTHR12840">
    <property type="entry name" value="NADH-UBIQUINONE OXIDOREDUCTASE ASHI SUBUNIT"/>
    <property type="match status" value="1"/>
</dbReference>
<reference evidence="1 2" key="1">
    <citation type="journal article" date="2017" name="PLoS Biol.">
        <title>The sea cucumber genome provides insights into morphological evolution and visceral regeneration.</title>
        <authorList>
            <person name="Zhang X."/>
            <person name="Sun L."/>
            <person name="Yuan J."/>
            <person name="Sun Y."/>
            <person name="Gao Y."/>
            <person name="Zhang L."/>
            <person name="Li S."/>
            <person name="Dai H."/>
            <person name="Hamel J.F."/>
            <person name="Liu C."/>
            <person name="Yu Y."/>
            <person name="Liu S."/>
            <person name="Lin W."/>
            <person name="Guo K."/>
            <person name="Jin S."/>
            <person name="Xu P."/>
            <person name="Storey K.B."/>
            <person name="Huan P."/>
            <person name="Zhang T."/>
            <person name="Zhou Y."/>
            <person name="Zhang J."/>
            <person name="Lin C."/>
            <person name="Li X."/>
            <person name="Xing L."/>
            <person name="Huo D."/>
            <person name="Sun M."/>
            <person name="Wang L."/>
            <person name="Mercier A."/>
            <person name="Li F."/>
            <person name="Yang H."/>
            <person name="Xiang J."/>
        </authorList>
    </citation>
    <scope>NUCLEOTIDE SEQUENCE [LARGE SCALE GENOMIC DNA]</scope>
    <source>
        <strain evidence="1">Shaxun</strain>
        <tissue evidence="1">Muscle</tissue>
    </source>
</reference>
<comment type="caution">
    <text evidence="1">The sequence shown here is derived from an EMBL/GenBank/DDBJ whole genome shotgun (WGS) entry which is preliminary data.</text>
</comment>
<name>A0A2G8JH98_STIJA</name>
<sequence>MALTCRCLARRMLKYTLLPRVATARFASNGDDRKSGAYPRTPEERAAAAKKYNIRVQDYEPYPDDGFGWGDYPKFPAVHEDYKDPHGDWDFPDQRRNFGETPHIDYDVMVRNRPAPYLEGDNIPQWKQAAILGGVLVTLGFLFYAGQKYKLFQPAAPKQYPYNDLWIEKGGDPDNIPVKPKHYEF</sequence>
<dbReference type="PANTHER" id="PTHR12840:SF1">
    <property type="entry name" value="NADH DEHYDROGENASE [UBIQUINONE] 1 BETA SUBCOMPLEX SUBUNIT 8, MITOCHONDRIAL"/>
    <property type="match status" value="1"/>
</dbReference>
<organism evidence="1 2">
    <name type="scientific">Stichopus japonicus</name>
    <name type="common">Sea cucumber</name>
    <dbReference type="NCBI Taxonomy" id="307972"/>
    <lineage>
        <taxon>Eukaryota</taxon>
        <taxon>Metazoa</taxon>
        <taxon>Echinodermata</taxon>
        <taxon>Eleutherozoa</taxon>
        <taxon>Echinozoa</taxon>
        <taxon>Holothuroidea</taxon>
        <taxon>Aspidochirotacea</taxon>
        <taxon>Aspidochirotida</taxon>
        <taxon>Stichopodidae</taxon>
        <taxon>Apostichopus</taxon>
    </lineage>
</organism>
<dbReference type="Pfam" id="PF05821">
    <property type="entry name" value="NDUF_B8"/>
    <property type="match status" value="1"/>
</dbReference>
<dbReference type="GO" id="GO:0005739">
    <property type="term" value="C:mitochondrion"/>
    <property type="evidence" value="ECO:0007669"/>
    <property type="project" value="InterPro"/>
</dbReference>
<evidence type="ECO:0000313" key="2">
    <source>
        <dbReference type="Proteomes" id="UP000230750"/>
    </source>
</evidence>
<dbReference type="InterPro" id="IPR008699">
    <property type="entry name" value="NDUFB8"/>
</dbReference>
<keyword evidence="2" id="KW-1185">Reference proteome</keyword>
<dbReference type="EMBL" id="MRZV01001983">
    <property type="protein sequence ID" value="PIK35120.1"/>
    <property type="molecule type" value="Genomic_DNA"/>
</dbReference>
<protein>
    <submittedName>
        <fullName evidence="1">Putative NADH dehydrogenase</fullName>
    </submittedName>
</protein>
<evidence type="ECO:0000313" key="1">
    <source>
        <dbReference type="EMBL" id="PIK35120.1"/>
    </source>
</evidence>
<dbReference type="OrthoDB" id="2014058at2759"/>
<dbReference type="AlphaFoldDB" id="A0A2G8JH98"/>